<dbReference type="RefSeq" id="WP_133474895.1">
    <property type="nucleotide sequence ID" value="NZ_SNWP01000011.1"/>
</dbReference>
<feature type="domain" description="IPT/TIG" evidence="2">
    <location>
        <begin position="31"/>
        <end position="111"/>
    </location>
</feature>
<dbReference type="InterPro" id="IPR028994">
    <property type="entry name" value="Integrin_alpha_N"/>
</dbReference>
<dbReference type="InterPro" id="IPR014756">
    <property type="entry name" value="Ig_E-set"/>
</dbReference>
<dbReference type="AlphaFoldDB" id="A0A4R6IYS6"/>
<dbReference type="InterPro" id="IPR013783">
    <property type="entry name" value="Ig-like_fold"/>
</dbReference>
<sequence length="527" mass="55089">MNNGNKVATIIFRIGSIFLFLTFTFLAGAQPVISSFTPALGKTGSAGTTLVTINGSGFSTTPANNIIFFGAVSVAATTASATQLTVNAPAGATSEYLSVVNLETGLKGSNYSQNPFIPTFYNEGSMSISSSASFSYSAAMRAPYFRMMDMDGDAKPDIVFVSSSSTISILRNTSGIGTVNFDAGNVYTAIDFGVGYTILAFDLSDMNGDAKPDIVAYVRTSGTTDQLTVVPNLSTSGTFIMGTPFDNSIATRSTIYTLRLVDMDGDGKPDILFSPNNELTTKLVIWRNLYTTGAGFSFDISEHNSPTGSSSRALKIIDADFNGDNLVDIGVSFVSAGTINSAMFRIFYNSSTPGSISFSGNAGIFTLGTTSNTAFTAGFYYYANALDLDGDNKPDVASANYGGNNIATLLNLGTQGIGNLATRVGVSLGGGSLPGSLAFGDVDGDGKIDLTATGSGNIYIQRNNSTLSSIAVAGRIVVPALSSPLYHEICDIDLDGLPDFIVTNASVIAVFTNNKKNALFLSPRFPF</sequence>
<keyword evidence="4" id="KW-1185">Reference proteome</keyword>
<evidence type="ECO:0000256" key="1">
    <source>
        <dbReference type="ARBA" id="ARBA00022729"/>
    </source>
</evidence>
<dbReference type="Pfam" id="PF01833">
    <property type="entry name" value="TIG"/>
    <property type="match status" value="1"/>
</dbReference>
<organism evidence="3 4">
    <name type="scientific">Sediminibacterium goheungense</name>
    <dbReference type="NCBI Taxonomy" id="1086393"/>
    <lineage>
        <taxon>Bacteria</taxon>
        <taxon>Pseudomonadati</taxon>
        <taxon>Bacteroidota</taxon>
        <taxon>Chitinophagia</taxon>
        <taxon>Chitinophagales</taxon>
        <taxon>Chitinophagaceae</taxon>
        <taxon>Sediminibacterium</taxon>
    </lineage>
</organism>
<dbReference type="Pfam" id="PF13517">
    <property type="entry name" value="FG-GAP_3"/>
    <property type="match status" value="2"/>
</dbReference>
<dbReference type="OrthoDB" id="1110382at2"/>
<evidence type="ECO:0000313" key="3">
    <source>
        <dbReference type="EMBL" id="TDO27025.1"/>
    </source>
</evidence>
<proteinExistence type="predicted"/>
<dbReference type="PANTHER" id="PTHR44103">
    <property type="entry name" value="PROPROTEIN CONVERTASE P"/>
    <property type="match status" value="1"/>
</dbReference>
<dbReference type="InterPro" id="IPR013517">
    <property type="entry name" value="FG-GAP"/>
</dbReference>
<dbReference type="Gene3D" id="2.130.10.130">
    <property type="entry name" value="Integrin alpha, N-terminal"/>
    <property type="match status" value="1"/>
</dbReference>
<dbReference type="EMBL" id="SNWP01000011">
    <property type="protein sequence ID" value="TDO27025.1"/>
    <property type="molecule type" value="Genomic_DNA"/>
</dbReference>
<accession>A0A4R6IYS6</accession>
<dbReference type="SUPFAM" id="SSF69318">
    <property type="entry name" value="Integrin alpha N-terminal domain"/>
    <property type="match status" value="1"/>
</dbReference>
<dbReference type="Proteomes" id="UP000295741">
    <property type="component" value="Unassembled WGS sequence"/>
</dbReference>
<dbReference type="InterPro" id="IPR002909">
    <property type="entry name" value="IPT_dom"/>
</dbReference>
<evidence type="ECO:0000313" key="4">
    <source>
        <dbReference type="Proteomes" id="UP000295741"/>
    </source>
</evidence>
<reference evidence="3 4" key="1">
    <citation type="submission" date="2019-03" db="EMBL/GenBank/DDBJ databases">
        <title>Genomic Encyclopedia of Archaeal and Bacterial Type Strains, Phase II (KMG-II): from individual species to whole genera.</title>
        <authorList>
            <person name="Goeker M."/>
        </authorList>
    </citation>
    <scope>NUCLEOTIDE SEQUENCE [LARGE SCALE GENOMIC DNA]</scope>
    <source>
        <strain evidence="3 4">DSM 28323</strain>
    </source>
</reference>
<dbReference type="PANTHER" id="PTHR44103:SF1">
    <property type="entry name" value="PROPROTEIN CONVERTASE P"/>
    <property type="match status" value="1"/>
</dbReference>
<keyword evidence="1" id="KW-0732">Signal</keyword>
<protein>
    <submittedName>
        <fullName evidence="3">VCBS repeat protein</fullName>
    </submittedName>
</protein>
<dbReference type="Gene3D" id="2.60.40.10">
    <property type="entry name" value="Immunoglobulins"/>
    <property type="match status" value="1"/>
</dbReference>
<evidence type="ECO:0000259" key="2">
    <source>
        <dbReference type="Pfam" id="PF01833"/>
    </source>
</evidence>
<dbReference type="SUPFAM" id="SSF81296">
    <property type="entry name" value="E set domains"/>
    <property type="match status" value="1"/>
</dbReference>
<name>A0A4R6IYS6_9BACT</name>
<gene>
    <name evidence="3" type="ORF">BC659_2341</name>
</gene>
<comment type="caution">
    <text evidence="3">The sequence shown here is derived from an EMBL/GenBank/DDBJ whole genome shotgun (WGS) entry which is preliminary data.</text>
</comment>